<sequence>MKHDEPLDFVHIPALSNTEGTPTLQLLGRRATQRRTKCIEERCVAIDTRIELIQTIFKAFLDILPLSALGIRGKRERKVLEECFFDGELDKLAMALGRYLYLEAFFKLGCLGASEFVKRATISTYNATAPAEIETLYVTIVRVFSKLKQRMESLDRGLALYLPLQLLALRVCMETLYRNQYPLSFGMTGPTMQYILMAMDEKITQLLDPDEHLSHIGILETTCESSKVKASHSYQAKKRQLRLRDQYFQTSEVLHKIFPNPVPGKSRKILKHRGGAAVANYPVPNVLSDDTGAPNQCSSSPHQAQPGSNVATLATRLRLLQVVERRREKAVKDDDDTDHRA</sequence>
<proteinExistence type="predicted"/>
<dbReference type="AlphaFoldDB" id="A0AAD5LMH4"/>
<reference evidence="2" key="1">
    <citation type="submission" date="2021-12" db="EMBL/GenBank/DDBJ databases">
        <title>Prjna785345.</title>
        <authorList>
            <person name="Rujirawat T."/>
            <person name="Krajaejun T."/>
        </authorList>
    </citation>
    <scope>NUCLEOTIDE SEQUENCE</scope>
    <source>
        <strain evidence="2">Pi057C3</strain>
    </source>
</reference>
<name>A0AAD5LMH4_PYTIN</name>
<protein>
    <submittedName>
        <fullName evidence="2">Uncharacterized protein</fullName>
    </submittedName>
</protein>
<dbReference type="Proteomes" id="UP001209570">
    <property type="component" value="Unassembled WGS sequence"/>
</dbReference>
<comment type="caution">
    <text evidence="2">The sequence shown here is derived from an EMBL/GenBank/DDBJ whole genome shotgun (WGS) entry which is preliminary data.</text>
</comment>
<feature type="compositionally biased region" description="Polar residues" evidence="1">
    <location>
        <begin position="293"/>
        <end position="308"/>
    </location>
</feature>
<keyword evidence="3" id="KW-1185">Reference proteome</keyword>
<dbReference type="EMBL" id="JAKCXM010000087">
    <property type="protein sequence ID" value="KAJ0403170.1"/>
    <property type="molecule type" value="Genomic_DNA"/>
</dbReference>
<gene>
    <name evidence="2" type="ORF">P43SY_005164</name>
</gene>
<accession>A0AAD5LMH4</accession>
<evidence type="ECO:0000313" key="2">
    <source>
        <dbReference type="EMBL" id="KAJ0403170.1"/>
    </source>
</evidence>
<organism evidence="2 3">
    <name type="scientific">Pythium insidiosum</name>
    <name type="common">Pythiosis disease agent</name>
    <dbReference type="NCBI Taxonomy" id="114742"/>
    <lineage>
        <taxon>Eukaryota</taxon>
        <taxon>Sar</taxon>
        <taxon>Stramenopiles</taxon>
        <taxon>Oomycota</taxon>
        <taxon>Peronosporomycetes</taxon>
        <taxon>Pythiales</taxon>
        <taxon>Pythiaceae</taxon>
        <taxon>Pythium</taxon>
    </lineage>
</organism>
<feature type="region of interest" description="Disordered" evidence="1">
    <location>
        <begin position="287"/>
        <end position="308"/>
    </location>
</feature>
<evidence type="ECO:0000256" key="1">
    <source>
        <dbReference type="SAM" id="MobiDB-lite"/>
    </source>
</evidence>
<evidence type="ECO:0000313" key="3">
    <source>
        <dbReference type="Proteomes" id="UP001209570"/>
    </source>
</evidence>